<feature type="domain" description="ABC3 transporter permease C-terminal" evidence="8">
    <location>
        <begin position="280"/>
        <end position="405"/>
    </location>
</feature>
<keyword evidence="3 7" id="KW-0812">Transmembrane</keyword>
<dbReference type="Pfam" id="PF02687">
    <property type="entry name" value="FtsX"/>
    <property type="match status" value="2"/>
</dbReference>
<name>A0A2K4ZHF0_9FIRM</name>
<evidence type="ECO:0000256" key="4">
    <source>
        <dbReference type="ARBA" id="ARBA00022989"/>
    </source>
</evidence>
<feature type="transmembrane region" description="Helical" evidence="7">
    <location>
        <begin position="376"/>
        <end position="398"/>
    </location>
</feature>
<dbReference type="EMBL" id="OFSM01000012">
    <property type="protein sequence ID" value="SOY29899.1"/>
    <property type="molecule type" value="Genomic_DNA"/>
</dbReference>
<evidence type="ECO:0000256" key="5">
    <source>
        <dbReference type="ARBA" id="ARBA00023136"/>
    </source>
</evidence>
<accession>A0A2K4ZHF0</accession>
<dbReference type="GO" id="GO:0022857">
    <property type="term" value="F:transmembrane transporter activity"/>
    <property type="evidence" value="ECO:0007669"/>
    <property type="project" value="TreeGrafter"/>
</dbReference>
<feature type="transmembrane region" description="Helical" evidence="7">
    <location>
        <begin position="637"/>
        <end position="664"/>
    </location>
</feature>
<sequence length="717" mass="78153">MNIFHKVAAEGLTRNRTRTLVTVVGVALSAAMFTAVTTFAVSLQSYMMNGAIAKYGGWHVAFPDASTLSAEVLQEDDRVESMTFYRNVGYALLEGGQNPDKPYLFIAGFGADTFETLPVQVISGRLPEKAGEILVPAHVASNGGVKFAVGDTISLLVGSRISGDETLTQHDPFCSGEKPGTVGETLLPGGRQMYTVVGICERPGFEEYSAPGYTLITCDETAGASAGSTAFVTLKNPYSTRSYVGSLAEDSAYFLNDDVLRFAGISGNQIFNMILLSIGIVLMVLIMLGSFFLIYNSFAISLNERVHQFGILLSVGATERQLRNSVLFEGLLMGFIGIPLGAAAGIPLIGLVLMLVSENFSNVLYDNVPLVLKVSVPAIAVAAVTDMCTILLSAYLPARKAAGMSVMECIRQTNALKTDEGTVGPLKPVRALYGLEGSLAWKNFRRNRKRYHSIILSLTLSVVLWVSADSFGTDLKRLGAQAVVDVDGDILFQTKDMGEEEFLQLYDELKMVSGVSKSAFDFAAEDPGGAEAEHCMTFWSDTPGQTKDRMQTLTDGAGITVSYTLRNVHEALEQNRNMLFIINLFAVFFTIMISLIAMANVFNTISTNIRLRRRELAMLRSVGMSDREFGRMMRFECLLYGFRTLLYGLPAAGLCSWGIYMVLIGLEEAVDTEYTIPWGSMGTSILGVFLMIFVTMIYTTGKIKKENIIDALRDDLN</sequence>
<dbReference type="OrthoDB" id="9793166at2"/>
<feature type="transmembrane region" description="Helical" evidence="7">
    <location>
        <begin position="330"/>
        <end position="356"/>
    </location>
</feature>
<dbReference type="InterPro" id="IPR050250">
    <property type="entry name" value="Macrolide_Exporter_MacB"/>
</dbReference>
<keyword evidence="2" id="KW-1003">Cell membrane</keyword>
<feature type="transmembrane region" description="Helical" evidence="7">
    <location>
        <begin position="580"/>
        <end position="605"/>
    </location>
</feature>
<evidence type="ECO:0000313" key="10">
    <source>
        <dbReference type="Proteomes" id="UP000236311"/>
    </source>
</evidence>
<dbReference type="Proteomes" id="UP000236311">
    <property type="component" value="Unassembled WGS sequence"/>
</dbReference>
<feature type="transmembrane region" description="Helical" evidence="7">
    <location>
        <begin position="20"/>
        <end position="41"/>
    </location>
</feature>
<keyword evidence="10" id="KW-1185">Reference proteome</keyword>
<evidence type="ECO:0000256" key="6">
    <source>
        <dbReference type="ARBA" id="ARBA00038076"/>
    </source>
</evidence>
<evidence type="ECO:0000313" key="9">
    <source>
        <dbReference type="EMBL" id="SOY29899.1"/>
    </source>
</evidence>
<evidence type="ECO:0000256" key="2">
    <source>
        <dbReference type="ARBA" id="ARBA00022475"/>
    </source>
</evidence>
<organism evidence="9 10">
    <name type="scientific">Acetatifactor muris</name>
    <dbReference type="NCBI Taxonomy" id="879566"/>
    <lineage>
        <taxon>Bacteria</taxon>
        <taxon>Bacillati</taxon>
        <taxon>Bacillota</taxon>
        <taxon>Clostridia</taxon>
        <taxon>Lachnospirales</taxon>
        <taxon>Lachnospiraceae</taxon>
        <taxon>Acetatifactor</taxon>
    </lineage>
</organism>
<proteinExistence type="inferred from homology"/>
<dbReference type="PANTHER" id="PTHR30572:SF4">
    <property type="entry name" value="ABC TRANSPORTER PERMEASE YTRF"/>
    <property type="match status" value="1"/>
</dbReference>
<dbReference type="AlphaFoldDB" id="A0A2K4ZHF0"/>
<dbReference type="GO" id="GO:0005886">
    <property type="term" value="C:plasma membrane"/>
    <property type="evidence" value="ECO:0007669"/>
    <property type="project" value="UniProtKB-SubCell"/>
</dbReference>
<keyword evidence="5 7" id="KW-0472">Membrane</keyword>
<evidence type="ECO:0000256" key="3">
    <source>
        <dbReference type="ARBA" id="ARBA00022692"/>
    </source>
</evidence>
<dbReference type="RefSeq" id="WP_103239967.1">
    <property type="nucleotide sequence ID" value="NZ_JANJZD010000011.1"/>
</dbReference>
<protein>
    <submittedName>
        <fullName evidence="9">FtsX-like permease family protein</fullName>
    </submittedName>
</protein>
<evidence type="ECO:0000259" key="8">
    <source>
        <dbReference type="Pfam" id="PF02687"/>
    </source>
</evidence>
<evidence type="ECO:0000256" key="7">
    <source>
        <dbReference type="SAM" id="Phobius"/>
    </source>
</evidence>
<reference evidence="9 10" key="1">
    <citation type="submission" date="2018-01" db="EMBL/GenBank/DDBJ databases">
        <authorList>
            <person name="Gaut B.S."/>
            <person name="Morton B.R."/>
            <person name="Clegg M.T."/>
            <person name="Duvall M.R."/>
        </authorList>
    </citation>
    <scope>NUCLEOTIDE SEQUENCE [LARGE SCALE GENOMIC DNA]</scope>
    <source>
        <strain evidence="9">GP69</strain>
    </source>
</reference>
<dbReference type="InterPro" id="IPR003838">
    <property type="entry name" value="ABC3_permease_C"/>
</dbReference>
<feature type="transmembrane region" description="Helical" evidence="7">
    <location>
        <begin position="676"/>
        <end position="698"/>
    </location>
</feature>
<comment type="similarity">
    <text evidence="6">Belongs to the ABC-4 integral membrane protein family.</text>
</comment>
<gene>
    <name evidence="9" type="ORF">AMURIS_02620</name>
</gene>
<feature type="domain" description="ABC3 transporter permease C-terminal" evidence="8">
    <location>
        <begin position="588"/>
        <end position="708"/>
    </location>
</feature>
<feature type="transmembrane region" description="Helical" evidence="7">
    <location>
        <begin position="451"/>
        <end position="468"/>
    </location>
</feature>
<dbReference type="PANTHER" id="PTHR30572">
    <property type="entry name" value="MEMBRANE COMPONENT OF TRANSPORTER-RELATED"/>
    <property type="match status" value="1"/>
</dbReference>
<comment type="subcellular location">
    <subcellularLocation>
        <location evidence="1">Cell membrane</location>
        <topology evidence="1">Multi-pass membrane protein</topology>
    </subcellularLocation>
</comment>
<feature type="transmembrane region" description="Helical" evidence="7">
    <location>
        <begin position="270"/>
        <end position="295"/>
    </location>
</feature>
<evidence type="ECO:0000256" key="1">
    <source>
        <dbReference type="ARBA" id="ARBA00004651"/>
    </source>
</evidence>
<keyword evidence="4 7" id="KW-1133">Transmembrane helix</keyword>